<dbReference type="Proteomes" id="UP000295680">
    <property type="component" value="Unassembled WGS sequence"/>
</dbReference>
<protein>
    <recommendedName>
        <fullName evidence="1">Antitoxin FitA-like ribbon-helix-helix domain-containing protein</fullName>
    </recommendedName>
</protein>
<dbReference type="SUPFAM" id="SSF47598">
    <property type="entry name" value="Ribbon-helix-helix"/>
    <property type="match status" value="1"/>
</dbReference>
<keyword evidence="3" id="KW-1185">Reference proteome</keyword>
<dbReference type="EMBL" id="SLWS01000006">
    <property type="protein sequence ID" value="TCO56731.1"/>
    <property type="molecule type" value="Genomic_DNA"/>
</dbReference>
<gene>
    <name evidence="2" type="ORF">EV192_106205</name>
</gene>
<proteinExistence type="predicted"/>
<accession>A0A4R2JB76</accession>
<feature type="domain" description="Antitoxin FitA-like ribbon-helix-helix" evidence="1">
    <location>
        <begin position="2"/>
        <end position="34"/>
    </location>
</feature>
<dbReference type="RefSeq" id="WP_132120250.1">
    <property type="nucleotide sequence ID" value="NZ_SLWS01000006.1"/>
</dbReference>
<comment type="caution">
    <text evidence="2">The sequence shown here is derived from an EMBL/GenBank/DDBJ whole genome shotgun (WGS) entry which is preliminary data.</text>
</comment>
<evidence type="ECO:0000313" key="3">
    <source>
        <dbReference type="Proteomes" id="UP000295680"/>
    </source>
</evidence>
<dbReference type="InterPro" id="IPR010985">
    <property type="entry name" value="Ribbon_hlx_hlx"/>
</dbReference>
<dbReference type="InterPro" id="IPR053853">
    <property type="entry name" value="FitA-like_RHH"/>
</dbReference>
<name>A0A4R2JB76_9PSEU</name>
<organism evidence="2 3">
    <name type="scientific">Actinocrispum wychmicini</name>
    <dbReference type="NCBI Taxonomy" id="1213861"/>
    <lineage>
        <taxon>Bacteria</taxon>
        <taxon>Bacillati</taxon>
        <taxon>Actinomycetota</taxon>
        <taxon>Actinomycetes</taxon>
        <taxon>Pseudonocardiales</taxon>
        <taxon>Pseudonocardiaceae</taxon>
        <taxon>Actinocrispum</taxon>
    </lineage>
</organism>
<evidence type="ECO:0000259" key="1">
    <source>
        <dbReference type="Pfam" id="PF22513"/>
    </source>
</evidence>
<dbReference type="Pfam" id="PF22513">
    <property type="entry name" value="FitA-like_RHH"/>
    <property type="match status" value="1"/>
</dbReference>
<sequence length="79" mass="8777">MATVQIRDIPEDVYETIRERAHAAGQSIQAYMRDQVIDLAARRTKEEVLAAVESTLAKRTSAGPSRETIVDELRGHRGA</sequence>
<dbReference type="OrthoDB" id="7107936at2"/>
<dbReference type="AlphaFoldDB" id="A0A4R2JB76"/>
<evidence type="ECO:0000313" key="2">
    <source>
        <dbReference type="EMBL" id="TCO56731.1"/>
    </source>
</evidence>
<reference evidence="2 3" key="1">
    <citation type="submission" date="2019-03" db="EMBL/GenBank/DDBJ databases">
        <title>Genomic Encyclopedia of Type Strains, Phase IV (KMG-IV): sequencing the most valuable type-strain genomes for metagenomic binning, comparative biology and taxonomic classification.</title>
        <authorList>
            <person name="Goeker M."/>
        </authorList>
    </citation>
    <scope>NUCLEOTIDE SEQUENCE [LARGE SCALE GENOMIC DNA]</scope>
    <source>
        <strain evidence="2 3">DSM 45934</strain>
    </source>
</reference>
<dbReference type="GO" id="GO:0006355">
    <property type="term" value="P:regulation of DNA-templated transcription"/>
    <property type="evidence" value="ECO:0007669"/>
    <property type="project" value="InterPro"/>
</dbReference>